<dbReference type="Gene3D" id="1.20.1720.10">
    <property type="entry name" value="Multidrug resistance protein D"/>
    <property type="match status" value="1"/>
</dbReference>
<dbReference type="EMBL" id="JBHMEY010000009">
    <property type="protein sequence ID" value="MFB9095674.1"/>
    <property type="molecule type" value="Genomic_DNA"/>
</dbReference>
<dbReference type="PANTHER" id="PTHR23502">
    <property type="entry name" value="MAJOR FACILITATOR SUPERFAMILY"/>
    <property type="match status" value="1"/>
</dbReference>
<evidence type="ECO:0000256" key="2">
    <source>
        <dbReference type="ARBA" id="ARBA00006236"/>
    </source>
</evidence>
<dbReference type="PROSITE" id="PS50850">
    <property type="entry name" value="MFS"/>
    <property type="match status" value="1"/>
</dbReference>
<keyword evidence="6 8" id="KW-1133">Transmembrane helix</keyword>
<dbReference type="RefSeq" id="WP_236455060.1">
    <property type="nucleotide sequence ID" value="NZ_CBCSGE010000004.1"/>
</dbReference>
<evidence type="ECO:0000256" key="8">
    <source>
        <dbReference type="SAM" id="Phobius"/>
    </source>
</evidence>
<evidence type="ECO:0000256" key="4">
    <source>
        <dbReference type="ARBA" id="ARBA00022475"/>
    </source>
</evidence>
<evidence type="ECO:0000256" key="5">
    <source>
        <dbReference type="ARBA" id="ARBA00022692"/>
    </source>
</evidence>
<comment type="subcellular location">
    <subcellularLocation>
        <location evidence="1">Cell membrane</location>
        <topology evidence="1">Multi-pass membrane protein</topology>
    </subcellularLocation>
</comment>
<dbReference type="InterPro" id="IPR020846">
    <property type="entry name" value="MFS_dom"/>
</dbReference>
<evidence type="ECO:0000256" key="6">
    <source>
        <dbReference type="ARBA" id="ARBA00022989"/>
    </source>
</evidence>
<feature type="transmembrane region" description="Helical" evidence="8">
    <location>
        <begin position="288"/>
        <end position="305"/>
    </location>
</feature>
<dbReference type="InterPro" id="IPR011701">
    <property type="entry name" value="MFS"/>
</dbReference>
<dbReference type="SUPFAM" id="SSF103473">
    <property type="entry name" value="MFS general substrate transporter"/>
    <property type="match status" value="1"/>
</dbReference>
<evidence type="ECO:0000256" key="1">
    <source>
        <dbReference type="ARBA" id="ARBA00004651"/>
    </source>
</evidence>
<reference evidence="10 11" key="1">
    <citation type="submission" date="2024-09" db="EMBL/GenBank/DDBJ databases">
        <authorList>
            <person name="Sun Q."/>
            <person name="Mori K."/>
        </authorList>
    </citation>
    <scope>NUCLEOTIDE SEQUENCE [LARGE SCALE GENOMIC DNA]</scope>
    <source>
        <strain evidence="10 11">CECT 7955</strain>
    </source>
</reference>
<dbReference type="PANTHER" id="PTHR23502:SF132">
    <property type="entry name" value="POLYAMINE TRANSPORTER 2-RELATED"/>
    <property type="match status" value="1"/>
</dbReference>
<feature type="transmembrane region" description="Helical" evidence="8">
    <location>
        <begin position="220"/>
        <end position="239"/>
    </location>
</feature>
<accession>A0ABV5GJW8</accession>
<dbReference type="InterPro" id="IPR004812">
    <property type="entry name" value="Efflux_drug-R_Bcr/CmlA"/>
</dbReference>
<name>A0ABV5GJW8_9FLAO</name>
<feature type="transmembrane region" description="Helical" evidence="8">
    <location>
        <begin position="348"/>
        <end position="370"/>
    </location>
</feature>
<keyword evidence="4" id="KW-1003">Cell membrane</keyword>
<dbReference type="Pfam" id="PF07690">
    <property type="entry name" value="MFS_1"/>
    <property type="match status" value="1"/>
</dbReference>
<feature type="domain" description="Major facilitator superfamily (MFS) profile" evidence="9">
    <location>
        <begin position="12"/>
        <end position="399"/>
    </location>
</feature>
<feature type="transmembrane region" description="Helical" evidence="8">
    <location>
        <begin position="81"/>
        <end position="100"/>
    </location>
</feature>
<dbReference type="NCBIfam" id="TIGR00710">
    <property type="entry name" value="efflux_Bcr_CflA"/>
    <property type="match status" value="1"/>
</dbReference>
<keyword evidence="11" id="KW-1185">Reference proteome</keyword>
<evidence type="ECO:0000256" key="7">
    <source>
        <dbReference type="ARBA" id="ARBA00023136"/>
    </source>
</evidence>
<feature type="transmembrane region" description="Helical" evidence="8">
    <location>
        <begin position="12"/>
        <end position="39"/>
    </location>
</feature>
<feature type="transmembrane region" description="Helical" evidence="8">
    <location>
        <begin position="167"/>
        <end position="187"/>
    </location>
</feature>
<evidence type="ECO:0000259" key="9">
    <source>
        <dbReference type="PROSITE" id="PS50850"/>
    </source>
</evidence>
<feature type="transmembrane region" description="Helical" evidence="8">
    <location>
        <begin position="311"/>
        <end position="336"/>
    </location>
</feature>
<feature type="transmembrane region" description="Helical" evidence="8">
    <location>
        <begin position="106"/>
        <end position="127"/>
    </location>
</feature>
<dbReference type="InterPro" id="IPR036259">
    <property type="entry name" value="MFS_trans_sf"/>
</dbReference>
<comment type="similarity">
    <text evidence="2">Belongs to the major facilitator superfamily. Bcr/CmlA family.</text>
</comment>
<dbReference type="CDD" id="cd17320">
    <property type="entry name" value="MFS_MdfA_MDR_like"/>
    <property type="match status" value="1"/>
</dbReference>
<sequence>MQIVLKKKTSELEFIALMAFLMANVALSIDSILPCLSAIGNAIGNSKNSDLQQIITMIFLGLGIGQLFFGTISDSLGRKPSVLIGVLIFLFSSFICIYAQSLEMMLFGRVLQGIGLSAPRIICISIIRDLYKGNQMARIMSFISVIFISVPMVAPILGQFILKMYNWQSVFYFQVLFSFIVLVWFFIRQEETLIASMKIKLTKNLFINGTKEFFRYKDSVVFTLISGCMTGGFMVFLSSSKQIFQDQYGLIDEFAYIFAGISFFLGVATFLNGSLVVKLGMKKLSTKALYLFSFSALAYLVLFYNTQNPPIYILLSFMGIQFLSLGFIFGNVTALAMQPIGHIAGIGASLRGFISTIIAVPFAIIVGLFIDKTAIPLFLGFLSCGLISLFLLRFLPKVD</sequence>
<gene>
    <name evidence="10" type="ORF">ACFFVF_04050</name>
</gene>
<evidence type="ECO:0000313" key="11">
    <source>
        <dbReference type="Proteomes" id="UP001589607"/>
    </source>
</evidence>
<feature type="transmembrane region" description="Helical" evidence="8">
    <location>
        <begin position="51"/>
        <end position="69"/>
    </location>
</feature>
<keyword evidence="3" id="KW-0813">Transport</keyword>
<feature type="transmembrane region" description="Helical" evidence="8">
    <location>
        <begin position="139"/>
        <end position="161"/>
    </location>
</feature>
<organism evidence="10 11">
    <name type="scientific">Flavobacterium jumunjinense</name>
    <dbReference type="NCBI Taxonomy" id="998845"/>
    <lineage>
        <taxon>Bacteria</taxon>
        <taxon>Pseudomonadati</taxon>
        <taxon>Bacteroidota</taxon>
        <taxon>Flavobacteriia</taxon>
        <taxon>Flavobacteriales</taxon>
        <taxon>Flavobacteriaceae</taxon>
        <taxon>Flavobacterium</taxon>
    </lineage>
</organism>
<dbReference type="Proteomes" id="UP001589607">
    <property type="component" value="Unassembled WGS sequence"/>
</dbReference>
<protein>
    <submittedName>
        <fullName evidence="10">Multidrug effflux MFS transporter</fullName>
    </submittedName>
</protein>
<evidence type="ECO:0000256" key="3">
    <source>
        <dbReference type="ARBA" id="ARBA00022448"/>
    </source>
</evidence>
<feature type="transmembrane region" description="Helical" evidence="8">
    <location>
        <begin position="376"/>
        <end position="395"/>
    </location>
</feature>
<feature type="transmembrane region" description="Helical" evidence="8">
    <location>
        <begin position="254"/>
        <end position="276"/>
    </location>
</feature>
<keyword evidence="5 8" id="KW-0812">Transmembrane</keyword>
<proteinExistence type="inferred from homology"/>
<keyword evidence="7 8" id="KW-0472">Membrane</keyword>
<evidence type="ECO:0000313" key="10">
    <source>
        <dbReference type="EMBL" id="MFB9095674.1"/>
    </source>
</evidence>
<comment type="caution">
    <text evidence="10">The sequence shown here is derived from an EMBL/GenBank/DDBJ whole genome shotgun (WGS) entry which is preliminary data.</text>
</comment>